<evidence type="ECO:0000256" key="2">
    <source>
        <dbReference type="ARBA" id="ARBA00001947"/>
    </source>
</evidence>
<dbReference type="GO" id="GO:1990180">
    <property type="term" value="P:mitochondrial tRNA 3'-end processing"/>
    <property type="evidence" value="ECO:0007669"/>
    <property type="project" value="TreeGrafter"/>
</dbReference>
<evidence type="ECO:0000256" key="6">
    <source>
        <dbReference type="ARBA" id="ARBA00022722"/>
    </source>
</evidence>
<dbReference type="Gene3D" id="3.60.15.10">
    <property type="entry name" value="Ribonuclease Z/Hydroxyacylglutathione hydrolase-like"/>
    <property type="match status" value="2"/>
</dbReference>
<feature type="domain" description="Metallo-beta-lactamase" evidence="11">
    <location>
        <begin position="857"/>
        <end position="1070"/>
    </location>
</feature>
<sequence length="1237" mass="137587">MDTRKGHEYEWRYHVRLIQADADGVAPSLLLSAPNNGPQYLFNVPDGFSRLVLEHKLRPSGRLASVFLTSLRPHCAGGLGGLLLRLAGDGHGQVQLIGPDCTSAYLHALRHVIYWRHPKVFICDCQPFRPSPVFDDDFVTICPILPNGKILACPWCENEKNRYKENELHKNFSAGASSKSRFECKSFDGLICSSGDDEMDSHTSSSLEGSVSSGSEIDKSIPTRHMIQNDCYQNNSKLLYKGIKTYEGKRIQVKEECQAMEFGSNTSECCSGLNDNVAKRDSLGHLLAATIEHNYEGKEECPIVGGAMEDSKELFNEKEFKAYNGIKNSSVMGENFSTCKRKRGSLMSDLKKCSFLDLEARNKLVSEVLQCSTYPSIQSCLKCCSKDITNLVSDPTLQMQTVTHNSGVHEPYCMDCLQEQRSELLGARDSVVSLIGIHDIPMRKDLTQGGLFTVQENVHLLNQRKILAKLRDEEKTGILLSGGQESEFYWRVNNSIEIELPDLPDGAIPLYVKSPAHGVTVMSKESMEQNQLAGDRVEDDKSSVKAREIIGYVCYMKKLGSAFIVVNCDTPESADELLQNSLLSCVSCCNAYENDQNRCLHSICAVFHLSPPSVLRTEKYMRWMRHFGDDILHMVMQGGSAEYGFLYSFSSLAKMNLVDKEIFPLPFKASLCNQHEDTENIEDFRFSGQVKIGRLLMSVAFQGILGRKVQVVVDDSMCQETTNVELIQQYFTQSRPDLAEKTKKFAEDIIISSQDAGMQMSANKMAALALREKLLLQRKLAVKDSTIQGVSVLSSNISVANNSNHLGAENISRSLYDGRSKSAEFRLLFLGTGSAEPMKQRGSSGILLEVHDRGCMLLDAGEGVAGQILRAFGKHKMKKVVDDLQCVWISHKHADHVLGVISIIAARSENGPTIVIVGSTQVREWLQEVNCIYGRLGYSFPSFTFVQCQELMTSQQRSSLSKRLGCEDPVSRMLENLQLCSMRCVWVDHCFQACGLVLSSLSGWSIVYSGDTRPCKALIEAGMGCTLLIHEATFEDNFVSHARAKRHSTISEALEVGQQMGAKHVILTHFSQRSPKIMRIGIPENQNVSFAYDGMVACNYLLHALPALMQCLVSLFDDYNGTMSCQDSNAAIVNQSKQFNGASDKKLSELLEVRFAPTSNESMTNKTPRHTAATFPSMKLPSSEECHLPKHIRWNDLESKGTPSHTAVVIPSMNLKSSEQGTLPKHIRWIDSESEDD</sequence>
<dbReference type="Proteomes" id="UP000824469">
    <property type="component" value="Unassembled WGS sequence"/>
</dbReference>
<evidence type="ECO:0000256" key="1">
    <source>
        <dbReference type="ARBA" id="ARBA00000402"/>
    </source>
</evidence>
<dbReference type="GO" id="GO:0042781">
    <property type="term" value="F:3'-tRNA processing endoribonuclease activity"/>
    <property type="evidence" value="ECO:0007669"/>
    <property type="project" value="UniProtKB-EC"/>
</dbReference>
<comment type="caution">
    <text evidence="12">The sequence shown here is derived from an EMBL/GenBank/DDBJ whole genome shotgun (WGS) entry which is preliminary data.</text>
</comment>
<evidence type="ECO:0000256" key="7">
    <source>
        <dbReference type="ARBA" id="ARBA00022723"/>
    </source>
</evidence>
<evidence type="ECO:0000256" key="3">
    <source>
        <dbReference type="ARBA" id="ARBA00007823"/>
    </source>
</evidence>
<dbReference type="EC" id="3.1.26.11" evidence="4"/>
<evidence type="ECO:0000256" key="9">
    <source>
        <dbReference type="ARBA" id="ARBA00022801"/>
    </source>
</evidence>
<comment type="cofactor">
    <cofactor evidence="2">
        <name>Zn(2+)</name>
        <dbReference type="ChEBI" id="CHEBI:29105"/>
    </cofactor>
</comment>
<keyword evidence="13" id="KW-1185">Reference proteome</keyword>
<dbReference type="EMBL" id="JAHRHJ020000003">
    <property type="protein sequence ID" value="KAH9320506.1"/>
    <property type="molecule type" value="Genomic_DNA"/>
</dbReference>
<keyword evidence="7" id="KW-0479">Metal-binding</keyword>
<dbReference type="SUPFAM" id="SSF56281">
    <property type="entry name" value="Metallo-hydrolase/oxidoreductase"/>
    <property type="match status" value="1"/>
</dbReference>
<keyword evidence="6" id="KW-0540">Nuclease</keyword>
<reference evidence="12 13" key="1">
    <citation type="journal article" date="2021" name="Nat. Plants">
        <title>The Taxus genome provides insights into paclitaxel biosynthesis.</title>
        <authorList>
            <person name="Xiong X."/>
            <person name="Gou J."/>
            <person name="Liao Q."/>
            <person name="Li Y."/>
            <person name="Zhou Q."/>
            <person name="Bi G."/>
            <person name="Li C."/>
            <person name="Du R."/>
            <person name="Wang X."/>
            <person name="Sun T."/>
            <person name="Guo L."/>
            <person name="Liang H."/>
            <person name="Lu P."/>
            <person name="Wu Y."/>
            <person name="Zhang Z."/>
            <person name="Ro D.K."/>
            <person name="Shang Y."/>
            <person name="Huang S."/>
            <person name="Yan J."/>
        </authorList>
    </citation>
    <scope>NUCLEOTIDE SEQUENCE [LARGE SCALE GENOMIC DNA]</scope>
    <source>
        <strain evidence="12">Ta-2019</strain>
    </source>
</reference>
<dbReference type="Pfam" id="PF12706">
    <property type="entry name" value="Lactamase_B_2"/>
    <property type="match status" value="1"/>
</dbReference>
<evidence type="ECO:0000259" key="11">
    <source>
        <dbReference type="Pfam" id="PF12706"/>
    </source>
</evidence>
<dbReference type="OMA" id="QCVWISH"/>
<dbReference type="InterPro" id="IPR047151">
    <property type="entry name" value="RNZ2-like"/>
</dbReference>
<evidence type="ECO:0000313" key="12">
    <source>
        <dbReference type="EMBL" id="KAH9320506.1"/>
    </source>
</evidence>
<dbReference type="CDD" id="cd07718">
    <property type="entry name" value="RNaseZ_ELAC1_ELAC2-C-term-like_MBL-fold"/>
    <property type="match status" value="1"/>
</dbReference>
<organism evidence="12 13">
    <name type="scientific">Taxus chinensis</name>
    <name type="common">Chinese yew</name>
    <name type="synonym">Taxus wallichiana var. chinensis</name>
    <dbReference type="NCBI Taxonomy" id="29808"/>
    <lineage>
        <taxon>Eukaryota</taxon>
        <taxon>Viridiplantae</taxon>
        <taxon>Streptophyta</taxon>
        <taxon>Embryophyta</taxon>
        <taxon>Tracheophyta</taxon>
        <taxon>Spermatophyta</taxon>
        <taxon>Pinopsida</taxon>
        <taxon>Pinidae</taxon>
        <taxon>Conifers II</taxon>
        <taxon>Cupressales</taxon>
        <taxon>Taxaceae</taxon>
        <taxon>Taxus</taxon>
    </lineage>
</organism>
<evidence type="ECO:0000256" key="8">
    <source>
        <dbReference type="ARBA" id="ARBA00022759"/>
    </source>
</evidence>
<evidence type="ECO:0000256" key="5">
    <source>
        <dbReference type="ARBA" id="ARBA00022694"/>
    </source>
</evidence>
<comment type="catalytic activity">
    <reaction evidence="1">
        <text>Endonucleolytic cleavage of RNA, removing extra 3' nucleotides from tRNA precursor, generating 3' termini of tRNAs. A 3'-hydroxy group is left at the tRNA terminus and a 5'-phosphoryl group is left at the trailer molecule.</text>
        <dbReference type="EC" id="3.1.26.11"/>
    </reaction>
</comment>
<gene>
    <name evidence="12" type="ORF">KI387_015145</name>
</gene>
<accession>A0AA38GBM4</accession>
<keyword evidence="8" id="KW-0255">Endonuclease</keyword>
<keyword evidence="5" id="KW-0819">tRNA processing</keyword>
<evidence type="ECO:0000313" key="13">
    <source>
        <dbReference type="Proteomes" id="UP000824469"/>
    </source>
</evidence>
<evidence type="ECO:0000256" key="10">
    <source>
        <dbReference type="ARBA" id="ARBA00022833"/>
    </source>
</evidence>
<keyword evidence="9" id="KW-0378">Hydrolase</keyword>
<keyword evidence="10" id="KW-0862">Zinc</keyword>
<evidence type="ECO:0000256" key="4">
    <source>
        <dbReference type="ARBA" id="ARBA00012477"/>
    </source>
</evidence>
<dbReference type="InterPro" id="IPR036866">
    <property type="entry name" value="RibonucZ/Hydroxyglut_hydro"/>
</dbReference>
<comment type="similarity">
    <text evidence="3">Belongs to the RNase Z family.</text>
</comment>
<protein>
    <recommendedName>
        <fullName evidence="4">ribonuclease Z</fullName>
        <ecNumber evidence="4">3.1.26.11</ecNumber>
    </recommendedName>
</protein>
<dbReference type="PANTHER" id="PTHR12553">
    <property type="entry name" value="ZINC PHOSPHODIESTERASE ELAC PROTEIN 2"/>
    <property type="match status" value="1"/>
</dbReference>
<dbReference type="InterPro" id="IPR001279">
    <property type="entry name" value="Metallo-B-lactamas"/>
</dbReference>
<name>A0AA38GBM4_TAXCH</name>
<dbReference type="AlphaFoldDB" id="A0AA38GBM4"/>
<dbReference type="GO" id="GO:0046872">
    <property type="term" value="F:metal ion binding"/>
    <property type="evidence" value="ECO:0007669"/>
    <property type="project" value="UniProtKB-KW"/>
</dbReference>
<proteinExistence type="inferred from homology"/>
<dbReference type="GO" id="GO:0005739">
    <property type="term" value="C:mitochondrion"/>
    <property type="evidence" value="ECO:0007669"/>
    <property type="project" value="TreeGrafter"/>
</dbReference>
<dbReference type="PANTHER" id="PTHR12553:SF70">
    <property type="entry name" value="RIBONUCLEASE Z"/>
    <property type="match status" value="1"/>
</dbReference>